<sequence length="157" mass="17528">MVDFALLSKNWMTWSARAGMQDPVVSLDCDDCDAAFVTADESYHVRQDGDWWIVDRVNDRGKRYNNTAQLSTFQLLEKYLIWTWASSARQELASGRLGADLYALGYSPDVTVQQAREGFAEINSESGSAVLSVVKATIFSHLMLLPLDELEQLIDGG</sequence>
<dbReference type="RefSeq" id="WP_234901124.1">
    <property type="nucleotide sequence ID" value="NZ_JAANOW010000001.1"/>
</dbReference>
<dbReference type="EMBL" id="JAANOW010000001">
    <property type="protein sequence ID" value="NIH93589.1"/>
    <property type="molecule type" value="Genomic_DNA"/>
</dbReference>
<name>A0A7X5TVM4_9MYCO</name>
<keyword evidence="2" id="KW-1185">Reference proteome</keyword>
<evidence type="ECO:0000313" key="1">
    <source>
        <dbReference type="EMBL" id="NIH93589.1"/>
    </source>
</evidence>
<reference evidence="1 2" key="1">
    <citation type="submission" date="2020-03" db="EMBL/GenBank/DDBJ databases">
        <title>Sequencing the genomes of 1000 actinobacteria strains.</title>
        <authorList>
            <person name="Klenk H.-P."/>
        </authorList>
    </citation>
    <scope>NUCLEOTIDE SEQUENCE [LARGE SCALE GENOMIC DNA]</scope>
    <source>
        <strain evidence="1 2">DSM 44556</strain>
    </source>
</reference>
<dbReference type="AlphaFoldDB" id="A0A7X5TVM4"/>
<proteinExistence type="predicted"/>
<comment type="caution">
    <text evidence="1">The sequence shown here is derived from an EMBL/GenBank/DDBJ whole genome shotgun (WGS) entry which is preliminary data.</text>
</comment>
<organism evidence="1 2">
    <name type="scientific">Mycolicibacterium fluoranthenivorans</name>
    <dbReference type="NCBI Taxonomy" id="258505"/>
    <lineage>
        <taxon>Bacteria</taxon>
        <taxon>Bacillati</taxon>
        <taxon>Actinomycetota</taxon>
        <taxon>Actinomycetes</taxon>
        <taxon>Mycobacteriales</taxon>
        <taxon>Mycobacteriaceae</taxon>
        <taxon>Mycolicibacterium</taxon>
    </lineage>
</organism>
<gene>
    <name evidence="1" type="ORF">FHU31_000545</name>
</gene>
<protein>
    <submittedName>
        <fullName evidence="1">Uncharacterized protein</fullName>
    </submittedName>
</protein>
<accession>A0A7X5TVM4</accession>
<evidence type="ECO:0000313" key="2">
    <source>
        <dbReference type="Proteomes" id="UP000547444"/>
    </source>
</evidence>
<dbReference type="Proteomes" id="UP000547444">
    <property type="component" value="Unassembled WGS sequence"/>
</dbReference>